<keyword evidence="3" id="KW-1185">Reference proteome</keyword>
<evidence type="ECO:0000313" key="3">
    <source>
        <dbReference type="Proteomes" id="UP000664132"/>
    </source>
</evidence>
<feature type="transmembrane region" description="Helical" evidence="1">
    <location>
        <begin position="654"/>
        <end position="677"/>
    </location>
</feature>
<keyword evidence="1" id="KW-0472">Membrane</keyword>
<evidence type="ECO:0000313" key="2">
    <source>
        <dbReference type="EMBL" id="KAG4416670.1"/>
    </source>
</evidence>
<proteinExistence type="predicted"/>
<keyword evidence="1" id="KW-1133">Transmembrane helix</keyword>
<comment type="caution">
    <text evidence="2">The sequence shown here is derived from an EMBL/GenBank/DDBJ whole genome shotgun (WGS) entry which is preliminary data.</text>
</comment>
<dbReference type="Proteomes" id="UP000664132">
    <property type="component" value="Unassembled WGS sequence"/>
</dbReference>
<accession>A0A8H7T895</accession>
<dbReference type="AlphaFoldDB" id="A0A8H7T895"/>
<keyword evidence="1" id="KW-0812">Transmembrane</keyword>
<gene>
    <name evidence="2" type="ORF">IFR04_010188</name>
</gene>
<evidence type="ECO:0000256" key="1">
    <source>
        <dbReference type="SAM" id="Phobius"/>
    </source>
</evidence>
<dbReference type="OrthoDB" id="9988102at2759"/>
<protein>
    <submittedName>
        <fullName evidence="2">Uncharacterized protein</fullName>
    </submittedName>
</protein>
<dbReference type="EMBL" id="JAFJYH010000178">
    <property type="protein sequence ID" value="KAG4416670.1"/>
    <property type="molecule type" value="Genomic_DNA"/>
</dbReference>
<organism evidence="2 3">
    <name type="scientific">Cadophora malorum</name>
    <dbReference type="NCBI Taxonomy" id="108018"/>
    <lineage>
        <taxon>Eukaryota</taxon>
        <taxon>Fungi</taxon>
        <taxon>Dikarya</taxon>
        <taxon>Ascomycota</taxon>
        <taxon>Pezizomycotina</taxon>
        <taxon>Leotiomycetes</taxon>
        <taxon>Helotiales</taxon>
        <taxon>Ploettnerulaceae</taxon>
        <taxon>Cadophora</taxon>
    </lineage>
</organism>
<feature type="transmembrane region" description="Helical" evidence="1">
    <location>
        <begin position="238"/>
        <end position="255"/>
    </location>
</feature>
<feature type="transmembrane region" description="Helical" evidence="1">
    <location>
        <begin position="270"/>
        <end position="291"/>
    </location>
</feature>
<sequence>MRVSAKLQSAIKNTESRFFRDGVSDSPSEEEAKILQCTIETRTAILVAHESLIFGLDMLSIPETITWLASNELDANFQSIKLFVRENSFSKTSGGSGTGRTSAGQTQASRASILPANIAKADPSVIQETETGTMSTNDEIIAEETGEGSLSMRSMDEEENSKEFTPIIGEEQDGATKAHGISAGISQERQEDLLVKADLLREHSPLRDGISCSPTLDVDPLKLDYDASSIVPRTKLELFLNITAMVLAVTFNNISTSDRSISNNITPTDIWIYCGLFVGVFTTACAVVWYWEDQPHYHQQVIERLFMPTKRTDETVRHSDASWWQNLGGKLEVTSDVLIMANLKIQEDAPLSQQILALQKYEGSDSWDVYCRSVSAQSLSFFPNFSKTRLGQGTMRLKWTCKCGHQAFDDFQELKEDATIDLANELLDAGYISHARISNHTDGQFLNLKMKVNNAFAGARRRLSGLRSTTLPMFSTSGPTNSIALRCLPTRSCRWLHLCLKKRPYATKLEPLHVCKDDHKNNFTDATFFQALRKAYYTQRTWKEKLLFKLKKIEFVQFELCPEDLVDHIIPNKLPPSIEEYDFMPPPPLKKCPPIGAEHMMHLFTSCSAQPQNTSLYLCHIPKRRDKALSFRAELVEGNTGWGIHFVETLNSSLAVTVLFCISLVVGIVFAACWSVWKKDVQGAFGVASYVTSVMTLAVMTWQMWSS</sequence>
<name>A0A8H7T895_9HELO</name>
<reference evidence="2" key="1">
    <citation type="submission" date="2021-02" db="EMBL/GenBank/DDBJ databases">
        <title>Genome sequence Cadophora malorum strain M34.</title>
        <authorList>
            <person name="Stefanovic E."/>
            <person name="Vu D."/>
            <person name="Scully C."/>
            <person name="Dijksterhuis J."/>
            <person name="Roader J."/>
            <person name="Houbraken J."/>
        </authorList>
    </citation>
    <scope>NUCLEOTIDE SEQUENCE</scope>
    <source>
        <strain evidence="2">M34</strain>
    </source>
</reference>
<feature type="transmembrane region" description="Helical" evidence="1">
    <location>
        <begin position="683"/>
        <end position="702"/>
    </location>
</feature>